<feature type="compositionally biased region" description="Low complexity" evidence="1">
    <location>
        <begin position="83"/>
        <end position="100"/>
    </location>
</feature>
<feature type="compositionally biased region" description="Basic and acidic residues" evidence="1">
    <location>
        <begin position="635"/>
        <end position="647"/>
    </location>
</feature>
<comment type="caution">
    <text evidence="2">The sequence shown here is derived from an EMBL/GenBank/DDBJ whole genome shotgun (WGS) entry which is preliminary data.</text>
</comment>
<evidence type="ECO:0000313" key="3">
    <source>
        <dbReference type="Proteomes" id="UP000285712"/>
    </source>
</evidence>
<feature type="compositionally biased region" description="Acidic residues" evidence="1">
    <location>
        <begin position="27"/>
        <end position="42"/>
    </location>
</feature>
<feature type="compositionally biased region" description="Polar residues" evidence="1">
    <location>
        <begin position="327"/>
        <end position="345"/>
    </location>
</feature>
<dbReference type="VEuPathDB" id="FungiDB:H257_15981"/>
<feature type="compositionally biased region" description="Polar residues" evidence="1">
    <location>
        <begin position="657"/>
        <end position="677"/>
    </location>
</feature>
<name>A0A3R7DWS1_APHAT</name>
<dbReference type="Proteomes" id="UP000285712">
    <property type="component" value="Unassembled WGS sequence"/>
</dbReference>
<feature type="region of interest" description="Disordered" evidence="1">
    <location>
        <begin position="258"/>
        <end position="369"/>
    </location>
</feature>
<feature type="compositionally biased region" description="Polar residues" evidence="1">
    <location>
        <begin position="285"/>
        <end position="301"/>
    </location>
</feature>
<sequence length="1033" mass="111625">MVATRATRQENPRALPTSVTEPVVDMSDADMDTQLDADDALIDGDVPHDVDMDADPPVTASSGKSAQRSNRAVLATARVPLHPASNARAAASRSFAPIPRVSSASARGQKNPTKILSRPTGPIPDSILPEDSTNSLEDPGISSVSDGPRPKSNLSDDPKNSLDVSGSLPVSDGPRSRPKSNSPNDPKNILEVPGSMPVSDGRGRTLADFLPEDFEAGLASVTHVLPGRATNSLDQSEVVDDGLVPQSNFEGHLPTFLQDNSDGDSATGVGQTARADVWAGVTPDPTLSTGLRASSTSSNTLLHDGHRDSAIGDGQTARAGVWAGVTPETTPSSGLRASSTSSDTAPQRLPNHPPPSNNGPRTASKAASAEDVWAFQAQQRAKASKTKSKDIGEHRPTMDELAPLLEKHAAGQLTFNDLLPIQKHSTRDVIGWLHMVTGAITKDIDVDTAMASLLFGNRDAGLDTALADIVKCEKDVPNRTIKWGIASEAALNKLRGVTMHIQVARNGAKQGFPMTSPHVLDGFFLDIPQGLQGVAEERLLFDVMARLEPRFLWGTYTSVSATTGLASSRYRLHFLGNTVPSSLHRDGRMVEEFVFLGRRLRVYGQGWYFRDKQLVRIDLDGVALKLGLYGNTVTRQDRRDTSTDPKPTKKVKVSHPSEPQWTTVQPARSKSNLSQRPGWTKPAPSRPWVSDNMFAALDERISIAPVTCDYSHGQTTVTVYTPKTTINNADCEFKTTGEFTSGTKIESCRPVRVECSLDAILAELEALDAKSIEVANHLPAQLEEACSKSSFNLASLVADGRVDSICSYLERSPIDFGIQLHQLFREDRPTFEYFVRQRLLHRWFRATWGGSKSFDHLYKAAFGQSISSGHTVALFSNPDFAAATKPLAITDTNGDDRELQWTEIEAVLALTEVLLAARATIYFVSDAAICASIKCPVTAIASHKGSRCLSSETLGVLLMETDLGTLLWETMEDMYSGDDDDDIGMRLTFSTILEFQEQGCLDVTTTNQVMFDPDTKCLTFGDVTAPAVTPLSG</sequence>
<dbReference type="AlphaFoldDB" id="A0A3R7DWS1"/>
<feature type="compositionally biased region" description="Polar residues" evidence="1">
    <location>
        <begin position="102"/>
        <end position="114"/>
    </location>
</feature>
<feature type="compositionally biased region" description="Polar residues" evidence="1">
    <location>
        <begin position="258"/>
        <end position="270"/>
    </location>
</feature>
<evidence type="ECO:0000313" key="2">
    <source>
        <dbReference type="EMBL" id="RHY83234.1"/>
    </source>
</evidence>
<feature type="compositionally biased region" description="Polar residues" evidence="1">
    <location>
        <begin position="59"/>
        <end position="70"/>
    </location>
</feature>
<dbReference type="EMBL" id="QUTG01007006">
    <property type="protein sequence ID" value="RHY83234.1"/>
    <property type="molecule type" value="Genomic_DNA"/>
</dbReference>
<reference evidence="2 3" key="1">
    <citation type="submission" date="2018-08" db="EMBL/GenBank/DDBJ databases">
        <title>Aphanomyces genome sequencing and annotation.</title>
        <authorList>
            <person name="Minardi D."/>
            <person name="Oidtmann B."/>
            <person name="Van Der Giezen M."/>
            <person name="Studholme D.J."/>
        </authorList>
    </citation>
    <scope>NUCLEOTIDE SEQUENCE [LARGE SCALE GENOMIC DNA]</scope>
    <source>
        <strain evidence="2 3">Sv</strain>
    </source>
</reference>
<proteinExistence type="predicted"/>
<feature type="region of interest" description="Disordered" evidence="1">
    <location>
        <begin position="1"/>
        <end position="204"/>
    </location>
</feature>
<gene>
    <name evidence="2" type="ORF">DYB35_009620</name>
</gene>
<feature type="region of interest" description="Disordered" evidence="1">
    <location>
        <begin position="635"/>
        <end position="685"/>
    </location>
</feature>
<accession>A0A3R7DWS1</accession>
<organism evidence="2 3">
    <name type="scientific">Aphanomyces astaci</name>
    <name type="common">Crayfish plague agent</name>
    <dbReference type="NCBI Taxonomy" id="112090"/>
    <lineage>
        <taxon>Eukaryota</taxon>
        <taxon>Sar</taxon>
        <taxon>Stramenopiles</taxon>
        <taxon>Oomycota</taxon>
        <taxon>Saprolegniomycetes</taxon>
        <taxon>Saprolegniales</taxon>
        <taxon>Verrucalvaceae</taxon>
        <taxon>Aphanomyces</taxon>
    </lineage>
</organism>
<evidence type="ECO:0000256" key="1">
    <source>
        <dbReference type="SAM" id="MobiDB-lite"/>
    </source>
</evidence>
<protein>
    <submittedName>
        <fullName evidence="2">Uncharacterized protein</fullName>
    </submittedName>
</protein>